<keyword evidence="3" id="KW-1185">Reference proteome</keyword>
<evidence type="ECO:0000256" key="1">
    <source>
        <dbReference type="SAM" id="Phobius"/>
    </source>
</evidence>
<name>A0A1M6LFQ8_9FLAO</name>
<feature type="transmembrane region" description="Helical" evidence="1">
    <location>
        <begin position="86"/>
        <end position="105"/>
    </location>
</feature>
<organism evidence="2 3">
    <name type="scientific">Arenibacter nanhaiticus</name>
    <dbReference type="NCBI Taxonomy" id="558155"/>
    <lineage>
        <taxon>Bacteria</taxon>
        <taxon>Pseudomonadati</taxon>
        <taxon>Bacteroidota</taxon>
        <taxon>Flavobacteriia</taxon>
        <taxon>Flavobacteriales</taxon>
        <taxon>Flavobacteriaceae</taxon>
        <taxon>Arenibacter</taxon>
    </lineage>
</organism>
<dbReference type="EMBL" id="FQYX01000031">
    <property type="protein sequence ID" value="SHJ70020.1"/>
    <property type="molecule type" value="Genomic_DNA"/>
</dbReference>
<proteinExistence type="predicted"/>
<sequence>MVLAPKNARKIIKKAASTDLFHYTEVSKRLLPAIAMIVYADTSVYPMAFKLFGGIMVITSLVLYFVPRKMHHQYALKCAEVLKPTLIRLLSPIAVLPGSLLIISVN</sequence>
<reference evidence="2 3" key="1">
    <citation type="submission" date="2016-11" db="EMBL/GenBank/DDBJ databases">
        <authorList>
            <person name="Jaros S."/>
            <person name="Januszkiewicz K."/>
            <person name="Wedrychowicz H."/>
        </authorList>
    </citation>
    <scope>NUCLEOTIDE SEQUENCE [LARGE SCALE GENOMIC DNA]</scope>
    <source>
        <strain evidence="2 3">CGMCC 1.8863</strain>
    </source>
</reference>
<evidence type="ECO:0000313" key="2">
    <source>
        <dbReference type="EMBL" id="SHJ70020.1"/>
    </source>
</evidence>
<keyword evidence="1" id="KW-0472">Membrane</keyword>
<feature type="transmembrane region" description="Helical" evidence="1">
    <location>
        <begin position="47"/>
        <end position="66"/>
    </location>
</feature>
<evidence type="ECO:0000313" key="3">
    <source>
        <dbReference type="Proteomes" id="UP000184231"/>
    </source>
</evidence>
<keyword evidence="1" id="KW-1133">Transmembrane helix</keyword>
<dbReference type="AlphaFoldDB" id="A0A1M6LFQ8"/>
<keyword evidence="1" id="KW-0812">Transmembrane</keyword>
<gene>
    <name evidence="2" type="ORF">SAMN04487911_13121</name>
</gene>
<dbReference type="Proteomes" id="UP000184231">
    <property type="component" value="Unassembled WGS sequence"/>
</dbReference>
<accession>A0A1M6LFQ8</accession>
<protein>
    <submittedName>
        <fullName evidence="2">Uncharacterized protein</fullName>
    </submittedName>
</protein>